<protein>
    <submittedName>
        <fullName evidence="1">Os08g0236900 protein</fullName>
    </submittedName>
</protein>
<evidence type="ECO:0000313" key="1">
    <source>
        <dbReference type="EMBL" id="BAT04469.1"/>
    </source>
</evidence>
<organism evidence="1 2">
    <name type="scientific">Oryza sativa subsp. japonica</name>
    <name type="common">Rice</name>
    <dbReference type="NCBI Taxonomy" id="39947"/>
    <lineage>
        <taxon>Eukaryota</taxon>
        <taxon>Viridiplantae</taxon>
        <taxon>Streptophyta</taxon>
        <taxon>Embryophyta</taxon>
        <taxon>Tracheophyta</taxon>
        <taxon>Spermatophyta</taxon>
        <taxon>Magnoliopsida</taxon>
        <taxon>Liliopsida</taxon>
        <taxon>Poales</taxon>
        <taxon>Poaceae</taxon>
        <taxon>BOP clade</taxon>
        <taxon>Oryzoideae</taxon>
        <taxon>Oryzeae</taxon>
        <taxon>Oryzinae</taxon>
        <taxon>Oryza</taxon>
        <taxon>Oryza sativa</taxon>
    </lineage>
</organism>
<keyword evidence="2" id="KW-1185">Reference proteome</keyword>
<reference evidence="1 2" key="3">
    <citation type="journal article" date="2013" name="Rice">
        <title>Improvement of the Oryza sativa Nipponbare reference genome using next generation sequence and optical map data.</title>
        <authorList>
            <person name="Kawahara Y."/>
            <person name="de la Bastide M."/>
            <person name="Hamilton J.P."/>
            <person name="Kanamori H."/>
            <person name="McCombie W.R."/>
            <person name="Ouyang S."/>
            <person name="Schwartz D.C."/>
            <person name="Tanaka T."/>
            <person name="Wu J."/>
            <person name="Zhou S."/>
            <person name="Childs K.L."/>
            <person name="Davidson R.M."/>
            <person name="Lin H."/>
            <person name="Quesada-Ocampo L."/>
            <person name="Vaillancourt B."/>
            <person name="Sakai H."/>
            <person name="Lee S.S."/>
            <person name="Kim J."/>
            <person name="Numa H."/>
            <person name="Itoh T."/>
            <person name="Buell C.R."/>
            <person name="Matsumoto T."/>
        </authorList>
    </citation>
    <scope>NUCLEOTIDE SEQUENCE [LARGE SCALE GENOMIC DNA]</scope>
    <source>
        <strain evidence="2">cv. Nipponbare</strain>
    </source>
</reference>
<evidence type="ECO:0000313" key="2">
    <source>
        <dbReference type="Proteomes" id="UP000059680"/>
    </source>
</evidence>
<dbReference type="Proteomes" id="UP000059680">
    <property type="component" value="Chromosome 8"/>
</dbReference>
<dbReference type="InParanoid" id="A0A0P0XDF3"/>
<proteinExistence type="predicted"/>
<reference evidence="1 2" key="2">
    <citation type="journal article" date="2013" name="Plant Cell Physiol.">
        <title>Rice Annotation Project Database (RAP-DB): an integrative and interactive database for rice genomics.</title>
        <authorList>
            <person name="Sakai H."/>
            <person name="Lee S.S."/>
            <person name="Tanaka T."/>
            <person name="Numa H."/>
            <person name="Kim J."/>
            <person name="Kawahara Y."/>
            <person name="Wakimoto H."/>
            <person name="Yang C.C."/>
            <person name="Iwamoto M."/>
            <person name="Abe T."/>
            <person name="Yamada Y."/>
            <person name="Muto A."/>
            <person name="Inokuchi H."/>
            <person name="Ikemura T."/>
            <person name="Matsumoto T."/>
            <person name="Sasaki T."/>
            <person name="Itoh T."/>
        </authorList>
    </citation>
    <scope>NUCLEOTIDE SEQUENCE [LARGE SCALE GENOMIC DNA]</scope>
    <source>
        <strain evidence="2">cv. Nipponbare</strain>
    </source>
</reference>
<gene>
    <name evidence="1" type="ordered locus">Os08g0236900</name>
    <name evidence="1" type="ORF">OSNPB_080236900</name>
</gene>
<dbReference type="EMBL" id="AP014964">
    <property type="protein sequence ID" value="BAT04469.1"/>
    <property type="molecule type" value="Genomic_DNA"/>
</dbReference>
<reference evidence="2" key="1">
    <citation type="journal article" date="2005" name="Nature">
        <title>The map-based sequence of the rice genome.</title>
        <authorList>
            <consortium name="International rice genome sequencing project (IRGSP)"/>
            <person name="Matsumoto T."/>
            <person name="Wu J."/>
            <person name="Kanamori H."/>
            <person name="Katayose Y."/>
            <person name="Fujisawa M."/>
            <person name="Namiki N."/>
            <person name="Mizuno H."/>
            <person name="Yamamoto K."/>
            <person name="Antonio B.A."/>
            <person name="Baba T."/>
            <person name="Sakata K."/>
            <person name="Nagamura Y."/>
            <person name="Aoki H."/>
            <person name="Arikawa K."/>
            <person name="Arita K."/>
            <person name="Bito T."/>
            <person name="Chiden Y."/>
            <person name="Fujitsuka N."/>
            <person name="Fukunaka R."/>
            <person name="Hamada M."/>
            <person name="Harada C."/>
            <person name="Hayashi A."/>
            <person name="Hijishita S."/>
            <person name="Honda M."/>
            <person name="Hosokawa S."/>
            <person name="Ichikawa Y."/>
            <person name="Idonuma A."/>
            <person name="Iijima M."/>
            <person name="Ikeda M."/>
            <person name="Ikeno M."/>
            <person name="Ito K."/>
            <person name="Ito S."/>
            <person name="Ito T."/>
            <person name="Ito Y."/>
            <person name="Ito Y."/>
            <person name="Iwabuchi A."/>
            <person name="Kamiya K."/>
            <person name="Karasawa W."/>
            <person name="Kurita K."/>
            <person name="Katagiri S."/>
            <person name="Kikuta A."/>
            <person name="Kobayashi H."/>
            <person name="Kobayashi N."/>
            <person name="Machita K."/>
            <person name="Maehara T."/>
            <person name="Masukawa M."/>
            <person name="Mizubayashi T."/>
            <person name="Mukai Y."/>
            <person name="Nagasaki H."/>
            <person name="Nagata Y."/>
            <person name="Naito S."/>
            <person name="Nakashima M."/>
            <person name="Nakama Y."/>
            <person name="Nakamichi Y."/>
            <person name="Nakamura M."/>
            <person name="Meguro A."/>
            <person name="Negishi M."/>
            <person name="Ohta I."/>
            <person name="Ohta T."/>
            <person name="Okamoto M."/>
            <person name="Ono N."/>
            <person name="Saji S."/>
            <person name="Sakaguchi M."/>
            <person name="Sakai K."/>
            <person name="Shibata M."/>
            <person name="Shimokawa T."/>
            <person name="Song J."/>
            <person name="Takazaki Y."/>
            <person name="Terasawa K."/>
            <person name="Tsugane M."/>
            <person name="Tsuji K."/>
            <person name="Ueda S."/>
            <person name="Waki K."/>
            <person name="Yamagata H."/>
            <person name="Yamamoto M."/>
            <person name="Yamamoto S."/>
            <person name="Yamane H."/>
            <person name="Yoshiki S."/>
            <person name="Yoshihara R."/>
            <person name="Yukawa K."/>
            <person name="Zhong H."/>
            <person name="Yano M."/>
            <person name="Yuan Q."/>
            <person name="Ouyang S."/>
            <person name="Liu J."/>
            <person name="Jones K.M."/>
            <person name="Gansberger K."/>
            <person name="Moffat K."/>
            <person name="Hill J."/>
            <person name="Bera J."/>
            <person name="Fadrosh D."/>
            <person name="Jin S."/>
            <person name="Johri S."/>
            <person name="Kim M."/>
            <person name="Overton L."/>
            <person name="Reardon M."/>
            <person name="Tsitrin T."/>
            <person name="Vuong H."/>
            <person name="Weaver B."/>
            <person name="Ciecko A."/>
            <person name="Tallon L."/>
            <person name="Jackson J."/>
            <person name="Pai G."/>
            <person name="Aken S.V."/>
            <person name="Utterback T."/>
            <person name="Reidmuller S."/>
            <person name="Feldblyum T."/>
            <person name="Hsiao J."/>
            <person name="Zismann V."/>
            <person name="Iobst S."/>
            <person name="de Vazeille A.R."/>
            <person name="Buell C.R."/>
            <person name="Ying K."/>
            <person name="Li Y."/>
            <person name="Lu T."/>
            <person name="Huang Y."/>
            <person name="Zhao Q."/>
            <person name="Feng Q."/>
            <person name="Zhang L."/>
            <person name="Zhu J."/>
            <person name="Weng Q."/>
            <person name="Mu J."/>
            <person name="Lu Y."/>
            <person name="Fan D."/>
            <person name="Liu Y."/>
            <person name="Guan J."/>
            <person name="Zhang Y."/>
            <person name="Yu S."/>
            <person name="Liu X."/>
            <person name="Zhang Y."/>
            <person name="Hong G."/>
            <person name="Han B."/>
            <person name="Choisne N."/>
            <person name="Demange N."/>
            <person name="Orjeda G."/>
            <person name="Samain S."/>
            <person name="Cattolico L."/>
            <person name="Pelletier E."/>
            <person name="Couloux A."/>
            <person name="Segurens B."/>
            <person name="Wincker P."/>
            <person name="D'Hont A."/>
            <person name="Scarpelli C."/>
            <person name="Weissenbach J."/>
            <person name="Salanoubat M."/>
            <person name="Quetier F."/>
            <person name="Yu Y."/>
            <person name="Kim H.R."/>
            <person name="Rambo T."/>
            <person name="Currie J."/>
            <person name="Collura K."/>
            <person name="Luo M."/>
            <person name="Yang T."/>
            <person name="Ammiraju J.S.S."/>
            <person name="Engler F."/>
            <person name="Soderlund C."/>
            <person name="Wing R.A."/>
            <person name="Palmer L.E."/>
            <person name="de la Bastide M."/>
            <person name="Spiegel L."/>
            <person name="Nascimento L."/>
            <person name="Zutavern T."/>
            <person name="O'Shaughnessy A."/>
            <person name="Dike S."/>
            <person name="Dedhia N."/>
            <person name="Preston R."/>
            <person name="Balija V."/>
            <person name="McCombie W.R."/>
            <person name="Chow T."/>
            <person name="Chen H."/>
            <person name="Chung M."/>
            <person name="Chen C."/>
            <person name="Shaw J."/>
            <person name="Wu H."/>
            <person name="Hsiao K."/>
            <person name="Chao Y."/>
            <person name="Chu M."/>
            <person name="Cheng C."/>
            <person name="Hour A."/>
            <person name="Lee P."/>
            <person name="Lin S."/>
            <person name="Lin Y."/>
            <person name="Liou J."/>
            <person name="Liu S."/>
            <person name="Hsing Y."/>
            <person name="Raghuvanshi S."/>
            <person name="Mohanty A."/>
            <person name="Bharti A.K."/>
            <person name="Gaur A."/>
            <person name="Gupta V."/>
            <person name="Kumar D."/>
            <person name="Ravi V."/>
            <person name="Vij S."/>
            <person name="Kapur A."/>
            <person name="Khurana P."/>
            <person name="Khurana P."/>
            <person name="Khurana J.P."/>
            <person name="Tyagi A.K."/>
            <person name="Gaikwad K."/>
            <person name="Singh A."/>
            <person name="Dalal V."/>
            <person name="Srivastava S."/>
            <person name="Dixit A."/>
            <person name="Pal A.K."/>
            <person name="Ghazi I.A."/>
            <person name="Yadav M."/>
            <person name="Pandit A."/>
            <person name="Bhargava A."/>
            <person name="Sureshbabu K."/>
            <person name="Batra K."/>
            <person name="Sharma T.R."/>
            <person name="Mohapatra T."/>
            <person name="Singh N.K."/>
            <person name="Messing J."/>
            <person name="Nelson A.B."/>
            <person name="Fuks G."/>
            <person name="Kavchok S."/>
            <person name="Keizer G."/>
            <person name="Linton E."/>
            <person name="Llaca V."/>
            <person name="Song R."/>
            <person name="Tanyolac B."/>
            <person name="Young S."/>
            <person name="Ho-Il K."/>
            <person name="Hahn J.H."/>
            <person name="Sangsakoo G."/>
            <person name="Vanavichit A."/>
            <person name="de Mattos Luiz.A.T."/>
            <person name="Zimmer P.D."/>
            <person name="Malone G."/>
            <person name="Dellagostin O."/>
            <person name="de Oliveira A.C."/>
            <person name="Bevan M."/>
            <person name="Bancroft I."/>
            <person name="Minx P."/>
            <person name="Cordum H."/>
            <person name="Wilson R."/>
            <person name="Cheng Z."/>
            <person name="Jin W."/>
            <person name="Jiang J."/>
            <person name="Leong S.A."/>
            <person name="Iwama H."/>
            <person name="Gojobori T."/>
            <person name="Itoh T."/>
            <person name="Niimura Y."/>
            <person name="Fujii Y."/>
            <person name="Habara T."/>
            <person name="Sakai H."/>
            <person name="Sato Y."/>
            <person name="Wilson G."/>
            <person name="Kumar K."/>
            <person name="McCouch S."/>
            <person name="Juretic N."/>
            <person name="Hoen D."/>
            <person name="Wright S."/>
            <person name="Bruskiewich R."/>
            <person name="Bureau T."/>
            <person name="Miyao A."/>
            <person name="Hirochika H."/>
            <person name="Nishikawa T."/>
            <person name="Kadowaki K."/>
            <person name="Sugiura M."/>
            <person name="Burr B."/>
            <person name="Sasaki T."/>
        </authorList>
    </citation>
    <scope>NUCLEOTIDE SEQUENCE [LARGE SCALE GENOMIC DNA]</scope>
    <source>
        <strain evidence="2">cv. Nipponbare</strain>
    </source>
</reference>
<name>A0A0P0XDF3_ORYSJ</name>
<dbReference type="AlphaFoldDB" id="A0A0P0XDF3"/>
<dbReference type="Gramene" id="Os08t0236900-01">
    <property type="protein sequence ID" value="Os08t0236900-01"/>
    <property type="gene ID" value="Os08g0236900"/>
</dbReference>
<sequence length="108" mass="12052">MHAARWTQHKSMKPASVRVRAGRGSASKLKKYFFPGLWNAKTMEMQAILTVHFFTCQHRSPLDWAGVFRYQCLSAHGPRPAIVPTATFGAHSVGCVPKVIRTCGPLSW</sequence>
<dbReference type="PaxDb" id="39947-A0A0P0XDF3"/>
<accession>A0A0P0XDF3</accession>